<dbReference type="EMBL" id="JAULSN010000015">
    <property type="protein sequence ID" value="KAK3358577.1"/>
    <property type="molecule type" value="Genomic_DNA"/>
</dbReference>
<evidence type="ECO:0000313" key="8">
    <source>
        <dbReference type="Proteomes" id="UP001287356"/>
    </source>
</evidence>
<dbReference type="GO" id="GO:0016020">
    <property type="term" value="C:membrane"/>
    <property type="evidence" value="ECO:0007669"/>
    <property type="project" value="UniProtKB-SubCell"/>
</dbReference>
<keyword evidence="3 5" id="KW-1133">Transmembrane helix</keyword>
<keyword evidence="4 5" id="KW-0472">Membrane</keyword>
<name>A0AAE0JTA4_9PEZI</name>
<dbReference type="Gene3D" id="1.20.1250.20">
    <property type="entry name" value="MFS general substrate transporter like domains"/>
    <property type="match status" value="1"/>
</dbReference>
<reference evidence="7" key="1">
    <citation type="journal article" date="2023" name="Mol. Phylogenet. Evol.">
        <title>Genome-scale phylogeny and comparative genomics of the fungal order Sordariales.</title>
        <authorList>
            <person name="Hensen N."/>
            <person name="Bonometti L."/>
            <person name="Westerberg I."/>
            <person name="Brannstrom I.O."/>
            <person name="Guillou S."/>
            <person name="Cros-Aarteil S."/>
            <person name="Calhoun S."/>
            <person name="Haridas S."/>
            <person name="Kuo A."/>
            <person name="Mondo S."/>
            <person name="Pangilinan J."/>
            <person name="Riley R."/>
            <person name="LaButti K."/>
            <person name="Andreopoulos B."/>
            <person name="Lipzen A."/>
            <person name="Chen C."/>
            <person name="Yan M."/>
            <person name="Daum C."/>
            <person name="Ng V."/>
            <person name="Clum A."/>
            <person name="Steindorff A."/>
            <person name="Ohm R.A."/>
            <person name="Martin F."/>
            <person name="Silar P."/>
            <person name="Natvig D.O."/>
            <person name="Lalanne C."/>
            <person name="Gautier V."/>
            <person name="Ament-Velasquez S.L."/>
            <person name="Kruys A."/>
            <person name="Hutchinson M.I."/>
            <person name="Powell A.J."/>
            <person name="Barry K."/>
            <person name="Miller A.N."/>
            <person name="Grigoriev I.V."/>
            <person name="Debuchy R."/>
            <person name="Gladieux P."/>
            <person name="Hiltunen Thoren M."/>
            <person name="Johannesson H."/>
        </authorList>
    </citation>
    <scope>NUCLEOTIDE SEQUENCE</scope>
    <source>
        <strain evidence="7">CBS 958.72</strain>
    </source>
</reference>
<dbReference type="SUPFAM" id="SSF103473">
    <property type="entry name" value="MFS general substrate transporter"/>
    <property type="match status" value="1"/>
</dbReference>
<dbReference type="InterPro" id="IPR036259">
    <property type="entry name" value="MFS_trans_sf"/>
</dbReference>
<dbReference type="PANTHER" id="PTHR23507:SF1">
    <property type="entry name" value="FI18259P1-RELATED"/>
    <property type="match status" value="1"/>
</dbReference>
<organism evidence="7 8">
    <name type="scientific">Lasiosphaeria ovina</name>
    <dbReference type="NCBI Taxonomy" id="92902"/>
    <lineage>
        <taxon>Eukaryota</taxon>
        <taxon>Fungi</taxon>
        <taxon>Dikarya</taxon>
        <taxon>Ascomycota</taxon>
        <taxon>Pezizomycotina</taxon>
        <taxon>Sordariomycetes</taxon>
        <taxon>Sordariomycetidae</taxon>
        <taxon>Sordariales</taxon>
        <taxon>Lasiosphaeriaceae</taxon>
        <taxon>Lasiosphaeria</taxon>
    </lineage>
</organism>
<evidence type="ECO:0000256" key="6">
    <source>
        <dbReference type="SAM" id="SignalP"/>
    </source>
</evidence>
<comment type="subcellular location">
    <subcellularLocation>
        <location evidence="1">Membrane</location>
        <topology evidence="1">Multi-pass membrane protein</topology>
    </subcellularLocation>
</comment>
<reference evidence="7" key="2">
    <citation type="submission" date="2023-06" db="EMBL/GenBank/DDBJ databases">
        <authorList>
            <consortium name="Lawrence Berkeley National Laboratory"/>
            <person name="Haridas S."/>
            <person name="Hensen N."/>
            <person name="Bonometti L."/>
            <person name="Westerberg I."/>
            <person name="Brannstrom I.O."/>
            <person name="Guillou S."/>
            <person name="Cros-Aarteil S."/>
            <person name="Calhoun S."/>
            <person name="Kuo A."/>
            <person name="Mondo S."/>
            <person name="Pangilinan J."/>
            <person name="Riley R."/>
            <person name="Labutti K."/>
            <person name="Andreopoulos B."/>
            <person name="Lipzen A."/>
            <person name="Chen C."/>
            <person name="Yanf M."/>
            <person name="Daum C."/>
            <person name="Ng V."/>
            <person name="Clum A."/>
            <person name="Steindorff A."/>
            <person name="Ohm R."/>
            <person name="Martin F."/>
            <person name="Silar P."/>
            <person name="Natvig D."/>
            <person name="Lalanne C."/>
            <person name="Gautier V."/>
            <person name="Ament-Velasquez S.L."/>
            <person name="Kruys A."/>
            <person name="Hutchinson M.I."/>
            <person name="Powell A.J."/>
            <person name="Barry K."/>
            <person name="Miller A.N."/>
            <person name="Grigoriev I.V."/>
            <person name="Debuchy R."/>
            <person name="Gladieux P."/>
            <person name="Thoren M.H."/>
            <person name="Johannesson H."/>
        </authorList>
    </citation>
    <scope>NUCLEOTIDE SEQUENCE</scope>
    <source>
        <strain evidence="7">CBS 958.72</strain>
    </source>
</reference>
<sequence>MLVLVALPSLSGYLIARLGSVRRMELAIVRGSLTLRIIGNLAMGLAPSRTHFLIGVTVQALGAGTYDTFKSFLTGLSSTGHVAELYAVIALVETAAHIISSQMWANILVFSLHLPEYLIGLPFWISASLALLTIFIIQLMVRDLRHEPPPA</sequence>
<evidence type="ECO:0000256" key="4">
    <source>
        <dbReference type="ARBA" id="ARBA00023136"/>
    </source>
</evidence>
<evidence type="ECO:0000256" key="1">
    <source>
        <dbReference type="ARBA" id="ARBA00004141"/>
    </source>
</evidence>
<evidence type="ECO:0000256" key="2">
    <source>
        <dbReference type="ARBA" id="ARBA00022692"/>
    </source>
</evidence>
<comment type="caution">
    <text evidence="7">The sequence shown here is derived from an EMBL/GenBank/DDBJ whole genome shotgun (WGS) entry which is preliminary data.</text>
</comment>
<dbReference type="GO" id="GO:0022857">
    <property type="term" value="F:transmembrane transporter activity"/>
    <property type="evidence" value="ECO:0007669"/>
    <property type="project" value="TreeGrafter"/>
</dbReference>
<evidence type="ECO:0000256" key="5">
    <source>
        <dbReference type="SAM" id="Phobius"/>
    </source>
</evidence>
<feature type="transmembrane region" description="Helical" evidence="5">
    <location>
        <begin position="117"/>
        <end position="141"/>
    </location>
</feature>
<dbReference type="AlphaFoldDB" id="A0AAE0JTA4"/>
<keyword evidence="2 5" id="KW-0812">Transmembrane</keyword>
<feature type="signal peptide" evidence="6">
    <location>
        <begin position="1"/>
        <end position="16"/>
    </location>
</feature>
<dbReference type="PANTHER" id="PTHR23507">
    <property type="entry name" value="ZGC:174356"/>
    <property type="match status" value="1"/>
</dbReference>
<evidence type="ECO:0000256" key="3">
    <source>
        <dbReference type="ARBA" id="ARBA00022989"/>
    </source>
</evidence>
<evidence type="ECO:0000313" key="7">
    <source>
        <dbReference type="EMBL" id="KAK3358577.1"/>
    </source>
</evidence>
<proteinExistence type="predicted"/>
<protein>
    <submittedName>
        <fullName evidence="7">Uncharacterized protein</fullName>
    </submittedName>
</protein>
<accession>A0AAE0JTA4</accession>
<feature type="chain" id="PRO_5041936091" evidence="6">
    <location>
        <begin position="17"/>
        <end position="151"/>
    </location>
</feature>
<keyword evidence="6" id="KW-0732">Signal</keyword>
<dbReference type="Proteomes" id="UP001287356">
    <property type="component" value="Unassembled WGS sequence"/>
</dbReference>
<keyword evidence="8" id="KW-1185">Reference proteome</keyword>
<gene>
    <name evidence="7" type="ORF">B0T24DRAFT_643895</name>
</gene>